<proteinExistence type="predicted"/>
<dbReference type="PANTHER" id="PTHR13587:SF7">
    <property type="entry name" value="INTEGRATOR COMPLEX SUBUNIT 3"/>
    <property type="match status" value="1"/>
</dbReference>
<organism evidence="2 3">
    <name type="scientific">Smittium culicis</name>
    <dbReference type="NCBI Taxonomy" id="133412"/>
    <lineage>
        <taxon>Eukaryota</taxon>
        <taxon>Fungi</taxon>
        <taxon>Fungi incertae sedis</taxon>
        <taxon>Zoopagomycota</taxon>
        <taxon>Kickxellomycotina</taxon>
        <taxon>Harpellomycetes</taxon>
        <taxon>Harpellales</taxon>
        <taxon>Legeriomycetaceae</taxon>
        <taxon>Smittium</taxon>
    </lineage>
</organism>
<dbReference type="GO" id="GO:0005737">
    <property type="term" value="C:cytoplasm"/>
    <property type="evidence" value="ECO:0007669"/>
    <property type="project" value="TreeGrafter"/>
</dbReference>
<dbReference type="EMBL" id="LSSM01006761">
    <property type="protein sequence ID" value="OMJ10117.1"/>
    <property type="molecule type" value="Genomic_DNA"/>
</dbReference>
<dbReference type="InterPro" id="IPR019333">
    <property type="entry name" value="INTS3_N"/>
</dbReference>
<dbReference type="Proteomes" id="UP000187429">
    <property type="component" value="Unassembled WGS sequence"/>
</dbReference>
<dbReference type="InterPro" id="IPR045334">
    <property type="entry name" value="INTS3"/>
</dbReference>
<dbReference type="Pfam" id="PF10189">
    <property type="entry name" value="Ints3_N"/>
    <property type="match status" value="1"/>
</dbReference>
<evidence type="ECO:0000259" key="1">
    <source>
        <dbReference type="Pfam" id="PF10189"/>
    </source>
</evidence>
<keyword evidence="3" id="KW-1185">Reference proteome</keyword>
<dbReference type="AlphaFoldDB" id="A0A1R1X6A1"/>
<reference evidence="3" key="1">
    <citation type="submission" date="2017-01" db="EMBL/GenBank/DDBJ databases">
        <authorList>
            <person name="Wang Y."/>
            <person name="White M."/>
            <person name="Kvist S."/>
            <person name="Moncalvo J.-M."/>
        </authorList>
    </citation>
    <scope>NUCLEOTIDE SEQUENCE [LARGE SCALE GENOMIC DNA]</scope>
    <source>
        <strain evidence="3">ID-206-W2</strain>
    </source>
</reference>
<dbReference type="PANTHER" id="PTHR13587">
    <property type="entry name" value="INTEGRATOR COMPLEX SUBUNIT 3"/>
    <property type="match status" value="1"/>
</dbReference>
<evidence type="ECO:0000313" key="2">
    <source>
        <dbReference type="EMBL" id="OMJ10117.1"/>
    </source>
</evidence>
<comment type="caution">
    <text evidence="2">The sequence shown here is derived from an EMBL/GenBank/DDBJ whole genome shotgun (WGS) entry which is preliminary data.</text>
</comment>
<accession>A0A1R1X6A1</accession>
<feature type="domain" description="Integrator complex subunit 3 N-terminal" evidence="1">
    <location>
        <begin position="2"/>
        <end position="73"/>
    </location>
</feature>
<protein>
    <submittedName>
        <fullName evidence="2">Integrator complex subunit 3</fullName>
    </submittedName>
</protein>
<dbReference type="OrthoDB" id="2021145at2759"/>
<sequence>MRGGDISRANIRLCQYILDFTTMNKKWVYMSPDLVATLFYAYSRLTLDHGKFPDLRDQECDFVVSLFSERVSSNLYNPV</sequence>
<gene>
    <name evidence="2" type="ORF">AYI69_g10373</name>
</gene>
<name>A0A1R1X6A1_9FUNG</name>
<evidence type="ECO:0000313" key="3">
    <source>
        <dbReference type="Proteomes" id="UP000187429"/>
    </source>
</evidence>